<proteinExistence type="predicted"/>
<dbReference type="RefSeq" id="WP_096354415.1">
    <property type="nucleotide sequence ID" value="NZ_AP017313.1"/>
</dbReference>
<dbReference type="SUPFAM" id="SSF82171">
    <property type="entry name" value="DPP6 N-terminal domain-like"/>
    <property type="match status" value="1"/>
</dbReference>
<gene>
    <name evidence="1" type="ORF">MgSA37_04106</name>
</gene>
<organism evidence="1 2">
    <name type="scientific">Mucilaginibacter gotjawali</name>
    <dbReference type="NCBI Taxonomy" id="1550579"/>
    <lineage>
        <taxon>Bacteria</taxon>
        <taxon>Pseudomonadati</taxon>
        <taxon>Bacteroidota</taxon>
        <taxon>Sphingobacteriia</taxon>
        <taxon>Sphingobacteriales</taxon>
        <taxon>Sphingobacteriaceae</taxon>
        <taxon>Mucilaginibacter</taxon>
    </lineage>
</organism>
<dbReference type="EMBL" id="AP017313">
    <property type="protein sequence ID" value="BAU55914.1"/>
    <property type="molecule type" value="Genomic_DNA"/>
</dbReference>
<accession>A0A0X8X9M5</accession>
<evidence type="ECO:0000313" key="2">
    <source>
        <dbReference type="Proteomes" id="UP000218263"/>
    </source>
</evidence>
<dbReference type="Proteomes" id="UP000218263">
    <property type="component" value="Chromosome"/>
</dbReference>
<keyword evidence="2" id="KW-1185">Reference proteome</keyword>
<dbReference type="AlphaFoldDB" id="A0A0X8X9M5"/>
<protein>
    <submittedName>
        <fullName evidence="1">Uncharacterized protein</fullName>
    </submittedName>
</protein>
<dbReference type="KEGG" id="mgot:MgSA37_04106"/>
<dbReference type="PROSITE" id="PS51257">
    <property type="entry name" value="PROKAR_LIPOPROTEIN"/>
    <property type="match status" value="1"/>
</dbReference>
<dbReference type="InterPro" id="IPR011042">
    <property type="entry name" value="6-blade_b-propeller_TolB-like"/>
</dbReference>
<sequence>MKRLIYSLLALLIVVAMGCQKGPYPYITKTQAKQIDSLVHPGITGAAFIYKSNIYYVADFTKPVVQVTTDGSAARFVKISHDHTKFAYLDANNAILIVDHKGTLITKLTQYTSAKSFDWSADDKTLYILNSSTMAYYGPALKLPAFAYPGIVGGSNTDILSASVSINGDFVYVVHSFNFNNGDTYELVMVPAATGKAVAYSNPDMYGYKMNYVGFAGTSADLVVGYTDPNGYTDALVTTELFSNMNTYPDASYPVTNSASPVYNSSLDYLVATYVDPDTNNAIEPAAIYLGTPPVFIDANTPHTIVLNKYSIGSGILYSDWK</sequence>
<reference evidence="1 2" key="1">
    <citation type="submission" date="2015-12" db="EMBL/GenBank/DDBJ databases">
        <title>Genome sequence of Mucilaginibacter gotjawali.</title>
        <authorList>
            <person name="Lee J.S."/>
            <person name="Lee K.C."/>
            <person name="Kim K.K."/>
            <person name="Lee B.W."/>
        </authorList>
    </citation>
    <scope>NUCLEOTIDE SEQUENCE [LARGE SCALE GENOMIC DNA]</scope>
    <source>
        <strain evidence="1 2">SA3-7</strain>
    </source>
</reference>
<dbReference type="OrthoDB" id="785456at2"/>
<dbReference type="Gene3D" id="2.120.10.30">
    <property type="entry name" value="TolB, C-terminal domain"/>
    <property type="match status" value="1"/>
</dbReference>
<evidence type="ECO:0000313" key="1">
    <source>
        <dbReference type="EMBL" id="BAU55914.1"/>
    </source>
</evidence>
<name>A0A0X8X9M5_9SPHI</name>